<dbReference type="EMBL" id="CAJPVJ010001209">
    <property type="protein sequence ID" value="CAG2164283.1"/>
    <property type="molecule type" value="Genomic_DNA"/>
</dbReference>
<dbReference type="InterPro" id="IPR020422">
    <property type="entry name" value="TYR_PHOSPHATASE_DUAL_dom"/>
</dbReference>
<dbReference type="SUPFAM" id="SSF52799">
    <property type="entry name" value="(Phosphotyrosine protein) phosphatases II"/>
    <property type="match status" value="1"/>
</dbReference>
<dbReference type="InterPro" id="IPR000387">
    <property type="entry name" value="Tyr_Pase_dom"/>
</dbReference>
<dbReference type="InterPro" id="IPR016130">
    <property type="entry name" value="Tyr_Pase_AS"/>
</dbReference>
<dbReference type="CDD" id="cd14498">
    <property type="entry name" value="DSP"/>
    <property type="match status" value="1"/>
</dbReference>
<evidence type="ECO:0000256" key="4">
    <source>
        <dbReference type="ARBA" id="ARBA00022912"/>
    </source>
</evidence>
<evidence type="ECO:0000259" key="6">
    <source>
        <dbReference type="PROSITE" id="PS50056"/>
    </source>
</evidence>
<accession>A0A7R9QEQ3</accession>
<proteinExistence type="inferred from homology"/>
<reference evidence="7" key="1">
    <citation type="submission" date="2020-11" db="EMBL/GenBank/DDBJ databases">
        <authorList>
            <person name="Tran Van P."/>
        </authorList>
    </citation>
    <scope>NUCLEOTIDE SEQUENCE</scope>
</reference>
<dbReference type="GO" id="GO:0008138">
    <property type="term" value="F:protein tyrosine/serine/threonine phosphatase activity"/>
    <property type="evidence" value="ECO:0007669"/>
    <property type="project" value="TreeGrafter"/>
</dbReference>
<dbReference type="Gene3D" id="3.90.190.10">
    <property type="entry name" value="Protein tyrosine phosphatase superfamily"/>
    <property type="match status" value="1"/>
</dbReference>
<keyword evidence="4" id="KW-0904">Protein phosphatase</keyword>
<keyword evidence="8" id="KW-1185">Reference proteome</keyword>
<dbReference type="PROSITE" id="PS50054">
    <property type="entry name" value="TYR_PHOSPHATASE_DUAL"/>
    <property type="match status" value="1"/>
</dbReference>
<evidence type="ECO:0000259" key="5">
    <source>
        <dbReference type="PROSITE" id="PS50054"/>
    </source>
</evidence>
<gene>
    <name evidence="7" type="ORF">ONB1V03_LOCUS3839</name>
</gene>
<evidence type="ECO:0000313" key="8">
    <source>
        <dbReference type="Proteomes" id="UP000728032"/>
    </source>
</evidence>
<protein>
    <recommendedName>
        <fullName evidence="2">protein-tyrosine-phosphatase</fullName>
        <ecNumber evidence="2">3.1.3.48</ecNumber>
    </recommendedName>
</protein>
<dbReference type="EC" id="3.1.3.48" evidence="2"/>
<dbReference type="SMART" id="SM00195">
    <property type="entry name" value="DSPc"/>
    <property type="match status" value="1"/>
</dbReference>
<dbReference type="GO" id="GO:0005634">
    <property type="term" value="C:nucleus"/>
    <property type="evidence" value="ECO:0007669"/>
    <property type="project" value="TreeGrafter"/>
</dbReference>
<dbReference type="InterPro" id="IPR000340">
    <property type="entry name" value="Dual-sp_phosphatase_cat-dom"/>
</dbReference>
<dbReference type="OrthoDB" id="6408925at2759"/>
<dbReference type="Pfam" id="PF00782">
    <property type="entry name" value="DSPc"/>
    <property type="match status" value="1"/>
</dbReference>
<dbReference type="GO" id="GO:0004725">
    <property type="term" value="F:protein tyrosine phosphatase activity"/>
    <property type="evidence" value="ECO:0007669"/>
    <property type="project" value="UniProtKB-EC"/>
</dbReference>
<comment type="similarity">
    <text evidence="1">Belongs to the protein-tyrosine phosphatase family. Non-receptor class dual specificity subfamily.</text>
</comment>
<sequence>MANKLVMNQIDGNLYLGDIEWATNHHQELKNLNITSILSTLWAPIPSAQRHRDLHYHFIKAQDSKDQDLLSYFLHTYDIIDRCVQSGAGILVHCRVGISRSATIVIAYLMRRYRKPYEEMRALVKSRRNLIHPNPGFIRQLQLFEAMDYTLDANNRRFRHYLVKKYMNKSRYLDMNLSRFFERLTVAEEVTKDYDLGEQYVCRNCHHKLFNDIHVIKNDDLMDLDDWQSVSCSRVYVEPMPWMTELWEEREKESTPPEVSICCKGCRKVKAKCDKALTSDVCHCGLHHGIRDRLKIQMIDYSFKIL</sequence>
<feature type="domain" description="Tyrosine-protein phosphatase" evidence="5">
    <location>
        <begin position="6"/>
        <end position="150"/>
    </location>
</feature>
<dbReference type="EMBL" id="OC916034">
    <property type="protein sequence ID" value="CAD7642900.1"/>
    <property type="molecule type" value="Genomic_DNA"/>
</dbReference>
<feature type="domain" description="Tyrosine specific protein phosphatases" evidence="6">
    <location>
        <begin position="71"/>
        <end position="138"/>
    </location>
</feature>
<dbReference type="PROSITE" id="PS50056">
    <property type="entry name" value="TYR_PHOSPHATASE_2"/>
    <property type="match status" value="1"/>
</dbReference>
<dbReference type="PANTHER" id="PTHR45848">
    <property type="entry name" value="DUAL SPECIFICITY PROTEIN PHOSPHATASE 12 FAMILY MEMBER"/>
    <property type="match status" value="1"/>
</dbReference>
<organism evidence="7">
    <name type="scientific">Oppiella nova</name>
    <dbReference type="NCBI Taxonomy" id="334625"/>
    <lineage>
        <taxon>Eukaryota</taxon>
        <taxon>Metazoa</taxon>
        <taxon>Ecdysozoa</taxon>
        <taxon>Arthropoda</taxon>
        <taxon>Chelicerata</taxon>
        <taxon>Arachnida</taxon>
        <taxon>Acari</taxon>
        <taxon>Acariformes</taxon>
        <taxon>Sarcoptiformes</taxon>
        <taxon>Oribatida</taxon>
        <taxon>Brachypylina</taxon>
        <taxon>Oppioidea</taxon>
        <taxon>Oppiidae</taxon>
        <taxon>Oppiella</taxon>
    </lineage>
</organism>
<evidence type="ECO:0000256" key="1">
    <source>
        <dbReference type="ARBA" id="ARBA00008601"/>
    </source>
</evidence>
<evidence type="ECO:0000313" key="7">
    <source>
        <dbReference type="EMBL" id="CAD7642900.1"/>
    </source>
</evidence>
<dbReference type="InterPro" id="IPR029021">
    <property type="entry name" value="Prot-tyrosine_phosphatase-like"/>
</dbReference>
<dbReference type="PANTHER" id="PTHR45848:SF4">
    <property type="entry name" value="DUAL SPECIFICITY PROTEIN PHOSPHATASE 12"/>
    <property type="match status" value="1"/>
</dbReference>
<name>A0A7R9QEQ3_9ACAR</name>
<evidence type="ECO:0000256" key="2">
    <source>
        <dbReference type="ARBA" id="ARBA00013064"/>
    </source>
</evidence>
<dbReference type="Proteomes" id="UP000728032">
    <property type="component" value="Unassembled WGS sequence"/>
</dbReference>
<evidence type="ECO:0000256" key="3">
    <source>
        <dbReference type="ARBA" id="ARBA00022801"/>
    </source>
</evidence>
<dbReference type="PROSITE" id="PS00383">
    <property type="entry name" value="TYR_PHOSPHATASE_1"/>
    <property type="match status" value="1"/>
</dbReference>
<keyword evidence="3" id="KW-0378">Hydrolase</keyword>
<dbReference type="AlphaFoldDB" id="A0A7R9QEQ3"/>